<accession>A0A238K9H2</accession>
<dbReference type="EMBL" id="FXYF01000004">
    <property type="protein sequence ID" value="SMX39538.1"/>
    <property type="molecule type" value="Genomic_DNA"/>
</dbReference>
<evidence type="ECO:0000256" key="3">
    <source>
        <dbReference type="SAM" id="MobiDB-lite"/>
    </source>
</evidence>
<evidence type="ECO:0000256" key="1">
    <source>
        <dbReference type="ARBA" id="ARBA00004613"/>
    </source>
</evidence>
<evidence type="ECO:0000313" key="4">
    <source>
        <dbReference type="EMBL" id="SMX39538.1"/>
    </source>
</evidence>
<organism evidence="4 5">
    <name type="scientific">Maliponia aquimaris</name>
    <dbReference type="NCBI Taxonomy" id="1673631"/>
    <lineage>
        <taxon>Bacteria</taxon>
        <taxon>Pseudomonadati</taxon>
        <taxon>Pseudomonadota</taxon>
        <taxon>Alphaproteobacteria</taxon>
        <taxon>Rhodobacterales</taxon>
        <taxon>Paracoccaceae</taxon>
        <taxon>Maliponia</taxon>
    </lineage>
</organism>
<dbReference type="GO" id="GO:0005509">
    <property type="term" value="F:calcium ion binding"/>
    <property type="evidence" value="ECO:0007669"/>
    <property type="project" value="InterPro"/>
</dbReference>
<evidence type="ECO:0000313" key="5">
    <source>
        <dbReference type="Proteomes" id="UP000207598"/>
    </source>
</evidence>
<keyword evidence="5" id="KW-1185">Reference proteome</keyword>
<dbReference type="InterPro" id="IPR050557">
    <property type="entry name" value="RTX_toxin/Mannuronan_C5-epim"/>
</dbReference>
<dbReference type="InterPro" id="IPR011049">
    <property type="entry name" value="Serralysin-like_metalloprot_C"/>
</dbReference>
<comment type="subcellular location">
    <subcellularLocation>
        <location evidence="1">Secreted</location>
    </subcellularLocation>
</comment>
<protein>
    <submittedName>
        <fullName evidence="4">Hemolysin, plasmid</fullName>
    </submittedName>
</protein>
<feature type="compositionally biased region" description="Low complexity" evidence="3">
    <location>
        <begin position="304"/>
        <end position="314"/>
    </location>
</feature>
<evidence type="ECO:0000256" key="2">
    <source>
        <dbReference type="ARBA" id="ARBA00022525"/>
    </source>
</evidence>
<dbReference type="SUPFAM" id="SSF51120">
    <property type="entry name" value="beta-Roll"/>
    <property type="match status" value="2"/>
</dbReference>
<dbReference type="PANTHER" id="PTHR38340:SF1">
    <property type="entry name" value="S-LAYER PROTEIN"/>
    <property type="match status" value="1"/>
</dbReference>
<keyword evidence="2" id="KW-0964">Secreted</keyword>
<dbReference type="PRINTS" id="PR00313">
    <property type="entry name" value="CABNDNGRPT"/>
</dbReference>
<dbReference type="GO" id="GO:0005576">
    <property type="term" value="C:extracellular region"/>
    <property type="evidence" value="ECO:0007669"/>
    <property type="project" value="UniProtKB-SubCell"/>
</dbReference>
<proteinExistence type="predicted"/>
<dbReference type="RefSeq" id="WP_176445119.1">
    <property type="nucleotide sequence ID" value="NZ_FXYF01000004.1"/>
</dbReference>
<name>A0A238K9H2_9RHOB</name>
<feature type="region of interest" description="Disordered" evidence="3">
    <location>
        <begin position="304"/>
        <end position="333"/>
    </location>
</feature>
<dbReference type="Gene3D" id="2.150.10.10">
    <property type="entry name" value="Serralysin-like metalloprotease, C-terminal"/>
    <property type="match status" value="3"/>
</dbReference>
<dbReference type="Proteomes" id="UP000207598">
    <property type="component" value="Unassembled WGS sequence"/>
</dbReference>
<sequence>MAFEVITTNQTVTYNIDNDDTVFLAEGVRIAAVGNGFNALGIANRTSNISLFVLGTVYTEYDGINFYQNIITPDGLTNSRITVGDTGSIYARRNGAILAGGTNNAFANHGTIAADFTGLTILGAGFSVLNTGSITARFEAIIIAQDYTYASLRIVNSGQIATLEPTGSAIYFSFDSYTRADIVNSGQILGRVSLTNQADRYENIGTGVASGQVQGYAGNDTLVGGDLADLIDGGADHDLLIGRAGNDTLTGDTGNDTIIGGAGDDRIDSGSNDDMLNGNAGSDTIFAGDGNDIVVGQDGNDYLDGGADNDTMDGGADDDTLEGGAGNDILRGRGGEDDLAGGLGMDLLTGGPGADNFVFRALAESVVGANRDQVLDFEQGADLIVVAGLSPGVFEFRGTLPFAPSGNPELRLFETATGSTIVQVDADGNGSVDAEIRVADVTGLTAVDFVL</sequence>
<dbReference type="Pfam" id="PF00353">
    <property type="entry name" value="HemolysinCabind"/>
    <property type="match status" value="3"/>
</dbReference>
<dbReference type="AlphaFoldDB" id="A0A238K9H2"/>
<gene>
    <name evidence="4" type="primary">hlyA_3</name>
    <name evidence="4" type="ORF">MAA8898_02051</name>
</gene>
<reference evidence="4 5" key="1">
    <citation type="submission" date="2017-05" db="EMBL/GenBank/DDBJ databases">
        <authorList>
            <person name="Song R."/>
            <person name="Chenine A.L."/>
            <person name="Ruprecht R.M."/>
        </authorList>
    </citation>
    <scope>NUCLEOTIDE SEQUENCE [LARGE SCALE GENOMIC DNA]</scope>
    <source>
        <strain evidence="4 5">CECT 8898</strain>
    </source>
</reference>
<dbReference type="PANTHER" id="PTHR38340">
    <property type="entry name" value="S-LAYER PROTEIN"/>
    <property type="match status" value="1"/>
</dbReference>
<dbReference type="InterPro" id="IPR001343">
    <property type="entry name" value="Hemolysn_Ca-bd"/>
</dbReference>